<dbReference type="GO" id="GO:0000445">
    <property type="term" value="C:THO complex part of transcription export complex"/>
    <property type="evidence" value="ECO:0007669"/>
    <property type="project" value="TreeGrafter"/>
</dbReference>
<dbReference type="OrthoDB" id="20582at2759"/>
<evidence type="ECO:0000313" key="5">
    <source>
        <dbReference type="EMBL" id="KAH7294864.1"/>
    </source>
</evidence>
<protein>
    <recommendedName>
        <fullName evidence="7">THO complex subunit 5</fullName>
    </recommendedName>
</protein>
<comment type="subcellular location">
    <subcellularLocation>
        <location evidence="1">Nucleus</location>
    </subcellularLocation>
</comment>
<comment type="caution">
    <text evidence="5">The sequence shown here is derived from an EMBL/GenBank/DDBJ whole genome shotgun (WGS) entry which is preliminary data.</text>
</comment>
<dbReference type="GO" id="GO:0006406">
    <property type="term" value="P:mRNA export from nucleus"/>
    <property type="evidence" value="ECO:0007669"/>
    <property type="project" value="TreeGrafter"/>
</dbReference>
<comment type="similarity">
    <text evidence="2">Belongs to the THOC5 family.</text>
</comment>
<dbReference type="OMA" id="KDMECTP"/>
<name>A0A8T2RGB6_CERRI</name>
<evidence type="ECO:0000313" key="6">
    <source>
        <dbReference type="Proteomes" id="UP000825935"/>
    </source>
</evidence>
<reference evidence="5 6" key="1">
    <citation type="submission" date="2021-08" db="EMBL/GenBank/DDBJ databases">
        <title>WGS assembly of Ceratopteris richardii.</title>
        <authorList>
            <person name="Marchant D.B."/>
            <person name="Chen G."/>
            <person name="Jenkins J."/>
            <person name="Shu S."/>
            <person name="Leebens-Mack J."/>
            <person name="Grimwood J."/>
            <person name="Schmutz J."/>
            <person name="Soltis P."/>
            <person name="Soltis D."/>
            <person name="Chen Z.-H."/>
        </authorList>
    </citation>
    <scope>NUCLEOTIDE SEQUENCE [LARGE SCALE GENOMIC DNA]</scope>
    <source>
        <strain evidence="5">Whitten #5841</strain>
        <tissue evidence="5">Leaf</tissue>
    </source>
</reference>
<dbReference type="GO" id="GO:0003729">
    <property type="term" value="F:mRNA binding"/>
    <property type="evidence" value="ECO:0007669"/>
    <property type="project" value="TreeGrafter"/>
</dbReference>
<evidence type="ECO:0000256" key="1">
    <source>
        <dbReference type="ARBA" id="ARBA00004123"/>
    </source>
</evidence>
<dbReference type="EMBL" id="CM035432">
    <property type="protein sequence ID" value="KAH7294864.1"/>
    <property type="molecule type" value="Genomic_DNA"/>
</dbReference>
<evidence type="ECO:0000256" key="2">
    <source>
        <dbReference type="ARBA" id="ARBA00008044"/>
    </source>
</evidence>
<feature type="compositionally biased region" description="Basic residues" evidence="4">
    <location>
        <begin position="285"/>
        <end position="294"/>
    </location>
</feature>
<feature type="region of interest" description="Disordered" evidence="4">
    <location>
        <begin position="261"/>
        <end position="302"/>
    </location>
</feature>
<accession>A0A8T2RGB6</accession>
<dbReference type="Proteomes" id="UP000825935">
    <property type="component" value="Chromosome 27"/>
</dbReference>
<dbReference type="PANTHER" id="PTHR13375:SF3">
    <property type="entry name" value="THO COMPLEX SUBUNIT 5 HOMOLOG"/>
    <property type="match status" value="1"/>
</dbReference>
<dbReference type="InterPro" id="IPR019163">
    <property type="entry name" value="THO_Thoc5"/>
</dbReference>
<dbReference type="AlphaFoldDB" id="A0A8T2RGB6"/>
<dbReference type="Pfam" id="PF09766">
    <property type="entry name" value="FmiP_Thoc5"/>
    <property type="match status" value="1"/>
</dbReference>
<evidence type="ECO:0000256" key="4">
    <source>
        <dbReference type="SAM" id="MobiDB-lite"/>
    </source>
</evidence>
<sequence>MKTPYDALSATRSTIEEILAKILFIKKESRNRAELRELFTQASVAFLNLRQINRVILQEEDHVKQETEAAKLPVDHTTLQLNNLLYEKSHYLKAISACKDFKSKYPDIELVPVEEFYKEAPDEFQKDSTLRDDPHKEMLERLNFELYQRKELCKQQELLEARKKMLQESIAARRKFLSSLPSHLKTLKKASLPVQQQLGILHTKRMKQHHLADLLPPPLYILYTQLSALKEAFNENIELEIIGSIKDAQALVKQQALKESGLNHGGNEENKIEEEIPEEEEELQRRRKRVKKSHAKESSDEGVYHSHPLTVVWHIFDEVVDGGKRTKLLSVRFEYLMRLNMVCAGVEGDRHGPLELLTNLFPDDTGMELPTQAAKLSAGVEFQYDVNRSCHPYKWAQHLAGVDFLSEVPPLVSEGHGPSEFSKATSIRHGLSAYRKQHRVQTVLEKLRSRKKAHLALRGQLDTLSNSKLPHCVYIEVPWGPYKSKCFLHSWAEVLRTGLPKPPASLDDAPSLNMVSSSAEGLEISPVNGLESLREDGELPSAAMMLTPASKVPKFSSLMQKKLYSVKERSHAKRVPFTQAKEAFTMLNNDASVDFKDLGALDDDDDMILEFAGSPMDNTNADDIEESTNFEKVSAWEECGSRTFNAVFRGEDSETGKIIDLEAQVKIFSEHPVRPPYFELRQLTDEVTPSLPSPPRGVLTVTEKAYDMPPSSLLAFSDLRAMEKEVNSGIIQLLPTSHENEILAQQLSMLAMLFDAYVDSRLRSCDQHHPPLSVGATGTTNVHELTARSIRGRDRQMQLC</sequence>
<gene>
    <name evidence="5" type="ORF">KP509_27G022600</name>
</gene>
<proteinExistence type="inferred from homology"/>
<organism evidence="5 6">
    <name type="scientific">Ceratopteris richardii</name>
    <name type="common">Triangle waterfern</name>
    <dbReference type="NCBI Taxonomy" id="49495"/>
    <lineage>
        <taxon>Eukaryota</taxon>
        <taxon>Viridiplantae</taxon>
        <taxon>Streptophyta</taxon>
        <taxon>Embryophyta</taxon>
        <taxon>Tracheophyta</taxon>
        <taxon>Polypodiopsida</taxon>
        <taxon>Polypodiidae</taxon>
        <taxon>Polypodiales</taxon>
        <taxon>Pteridineae</taxon>
        <taxon>Pteridaceae</taxon>
        <taxon>Parkerioideae</taxon>
        <taxon>Ceratopteris</taxon>
    </lineage>
</organism>
<keyword evidence="3" id="KW-0539">Nucleus</keyword>
<evidence type="ECO:0008006" key="7">
    <source>
        <dbReference type="Google" id="ProtNLM"/>
    </source>
</evidence>
<dbReference type="PANTHER" id="PTHR13375">
    <property type="entry name" value="FMS INTERACTING PROTEIN"/>
    <property type="match status" value="1"/>
</dbReference>
<evidence type="ECO:0000256" key="3">
    <source>
        <dbReference type="ARBA" id="ARBA00023242"/>
    </source>
</evidence>
<keyword evidence="6" id="KW-1185">Reference proteome</keyword>